<evidence type="ECO:0000256" key="5">
    <source>
        <dbReference type="RuleBase" id="RU362024"/>
    </source>
</evidence>
<dbReference type="InterPro" id="IPR001537">
    <property type="entry name" value="SpoU_MeTrfase"/>
</dbReference>
<keyword evidence="5" id="KW-0819">tRNA processing</keyword>
<dbReference type="FunFam" id="3.40.1280.10:FF:000006">
    <property type="entry name" value="Uncharacterized tRNA/rRNA methyltransferase HI_0380"/>
    <property type="match status" value="1"/>
</dbReference>
<evidence type="ECO:0000256" key="4">
    <source>
        <dbReference type="ARBA" id="ARBA00022691"/>
    </source>
</evidence>
<organism evidence="7 8">
    <name type="scientific">Phytopseudomonas argentinensis</name>
    <dbReference type="NCBI Taxonomy" id="289370"/>
    <lineage>
        <taxon>Bacteria</taxon>
        <taxon>Pseudomonadati</taxon>
        <taxon>Pseudomonadota</taxon>
        <taxon>Gammaproteobacteria</taxon>
        <taxon>Pseudomonadales</taxon>
        <taxon>Pseudomonadaceae</taxon>
        <taxon>Phytopseudomonas</taxon>
    </lineage>
</organism>
<dbReference type="InterPro" id="IPR029026">
    <property type="entry name" value="tRNA_m1G_MTases_N"/>
</dbReference>
<dbReference type="Gene3D" id="1.10.8.590">
    <property type="match status" value="1"/>
</dbReference>
<dbReference type="STRING" id="289370.SAMN05216602_0781"/>
<dbReference type="EMBL" id="FORC01000001">
    <property type="protein sequence ID" value="SFI33251.1"/>
    <property type="molecule type" value="Genomic_DNA"/>
</dbReference>
<dbReference type="SUPFAM" id="SSF75217">
    <property type="entry name" value="alpha/beta knot"/>
    <property type="match status" value="1"/>
</dbReference>
<keyword evidence="8" id="KW-1185">Reference proteome</keyword>
<comment type="catalytic activity">
    <reaction evidence="5">
        <text>uridine(32) in tRNA + S-adenosyl-L-methionine = 2'-O-methyluridine(32) in tRNA + S-adenosyl-L-homocysteine + H(+)</text>
        <dbReference type="Rhea" id="RHEA:42936"/>
        <dbReference type="Rhea" id="RHEA-COMP:10107"/>
        <dbReference type="Rhea" id="RHEA-COMP:10290"/>
        <dbReference type="ChEBI" id="CHEBI:15378"/>
        <dbReference type="ChEBI" id="CHEBI:57856"/>
        <dbReference type="ChEBI" id="CHEBI:59789"/>
        <dbReference type="ChEBI" id="CHEBI:65315"/>
        <dbReference type="ChEBI" id="CHEBI:74478"/>
        <dbReference type="EC" id="2.1.1.200"/>
    </reaction>
</comment>
<dbReference type="InterPro" id="IPR029028">
    <property type="entry name" value="Alpha/beta_knot_MTases"/>
</dbReference>
<dbReference type="Proteomes" id="UP000183018">
    <property type="component" value="Unassembled WGS sequence"/>
</dbReference>
<comment type="catalytic activity">
    <reaction evidence="5">
        <text>cytidine(32) in tRNA + S-adenosyl-L-methionine = 2'-O-methylcytidine(32) in tRNA + S-adenosyl-L-homocysteine + H(+)</text>
        <dbReference type="Rhea" id="RHEA:42932"/>
        <dbReference type="Rhea" id="RHEA-COMP:10288"/>
        <dbReference type="Rhea" id="RHEA-COMP:10289"/>
        <dbReference type="ChEBI" id="CHEBI:15378"/>
        <dbReference type="ChEBI" id="CHEBI:57856"/>
        <dbReference type="ChEBI" id="CHEBI:59789"/>
        <dbReference type="ChEBI" id="CHEBI:74495"/>
        <dbReference type="ChEBI" id="CHEBI:82748"/>
        <dbReference type="EC" id="2.1.1.200"/>
    </reaction>
</comment>
<sequence length="262" mass="28547">MRASTLLQNIRVVLVNTSHPGNIGGVARAMKNMGLSRLVLVEPRQFPSEEAVARASGATDILDSAQVVSCLEEALAGCSLAFGTSARERRIPWPLIDPRECGVAAVQKADEGAEVALVFGREHAGLTNEELQRCHFHVHIPSDPAFSSLNLAAAVQVLTYEVRMAALAGENAPVAPRQDAIEEGDQPVTADEMESFYGHLEKSLVEIGFLDPASPRHLMTRLRRLYGRSEVTRLEMNILRGILTETLKAARGEHHKRGKTDV</sequence>
<dbReference type="RefSeq" id="WP_074881063.1">
    <property type="nucleotide sequence ID" value="NZ_FORC01000001.1"/>
</dbReference>
<dbReference type="GO" id="GO:0160206">
    <property type="term" value="F:tRNA (cytidine(32)/uridine(32)-2'-O)-methyltransferase activity"/>
    <property type="evidence" value="ECO:0007669"/>
    <property type="project" value="UniProtKB-EC"/>
</dbReference>
<dbReference type="PANTHER" id="PTHR42786:SF2">
    <property type="entry name" value="TRNA (CYTIDINE_URIDINE-2'-O-)-METHYLTRANSFERASE TRMJ"/>
    <property type="match status" value="1"/>
</dbReference>
<reference evidence="8" key="1">
    <citation type="submission" date="2016-10" db="EMBL/GenBank/DDBJ databases">
        <authorList>
            <person name="Varghese N."/>
            <person name="Submissions S."/>
        </authorList>
    </citation>
    <scope>NUCLEOTIDE SEQUENCE [LARGE SCALE GENOMIC DNA]</scope>
    <source>
        <strain evidence="8">LMG 22563</strain>
    </source>
</reference>
<dbReference type="GO" id="GO:0003723">
    <property type="term" value="F:RNA binding"/>
    <property type="evidence" value="ECO:0007669"/>
    <property type="project" value="InterPro"/>
</dbReference>
<dbReference type="NCBIfam" id="NF011694">
    <property type="entry name" value="PRK15114.1"/>
    <property type="match status" value="1"/>
</dbReference>
<name>A0A1I3HC78_9GAMM</name>
<dbReference type="GO" id="GO:0005829">
    <property type="term" value="C:cytosol"/>
    <property type="evidence" value="ECO:0007669"/>
    <property type="project" value="TreeGrafter"/>
</dbReference>
<dbReference type="NCBIfam" id="TIGR00050">
    <property type="entry name" value="rRNA_methyl_1"/>
    <property type="match status" value="1"/>
</dbReference>
<keyword evidence="3 7" id="KW-0808">Transferase</keyword>
<keyword evidence="4 5" id="KW-0949">S-adenosyl-L-methionine</keyword>
<feature type="domain" description="tRNA/rRNA methyltransferase SpoU type" evidence="6">
    <location>
        <begin position="10"/>
        <end position="160"/>
    </location>
</feature>
<dbReference type="PIRSF" id="PIRSF004808">
    <property type="entry name" value="LasT"/>
    <property type="match status" value="1"/>
</dbReference>
<evidence type="ECO:0000256" key="2">
    <source>
        <dbReference type="ARBA" id="ARBA00022603"/>
    </source>
</evidence>
<comment type="subunit">
    <text evidence="5">Homodimer.</text>
</comment>
<gene>
    <name evidence="5" type="primary">trmJ</name>
    <name evidence="7" type="ORF">SAMN05216602_0781</name>
</gene>
<keyword evidence="5" id="KW-0963">Cytoplasm</keyword>
<dbReference type="PANTHER" id="PTHR42786">
    <property type="entry name" value="TRNA/RRNA METHYLTRANSFERASE"/>
    <property type="match status" value="1"/>
</dbReference>
<dbReference type="EC" id="2.1.1.200" evidence="5"/>
<evidence type="ECO:0000259" key="6">
    <source>
        <dbReference type="Pfam" id="PF00588"/>
    </source>
</evidence>
<evidence type="ECO:0000313" key="8">
    <source>
        <dbReference type="Proteomes" id="UP000183018"/>
    </source>
</evidence>
<comment type="subcellular location">
    <subcellularLocation>
        <location evidence="5">Cytoplasm</location>
    </subcellularLocation>
</comment>
<dbReference type="Pfam" id="PF00588">
    <property type="entry name" value="SpoU_methylase"/>
    <property type="match status" value="1"/>
</dbReference>
<evidence type="ECO:0000256" key="1">
    <source>
        <dbReference type="ARBA" id="ARBA00007228"/>
    </source>
</evidence>
<evidence type="ECO:0000256" key="3">
    <source>
        <dbReference type="ARBA" id="ARBA00022679"/>
    </source>
</evidence>
<dbReference type="OrthoDB" id="9806346at2"/>
<dbReference type="GO" id="GO:0002128">
    <property type="term" value="P:tRNA nucleoside ribose methylation"/>
    <property type="evidence" value="ECO:0007669"/>
    <property type="project" value="TreeGrafter"/>
</dbReference>
<dbReference type="CDD" id="cd18093">
    <property type="entry name" value="SpoU-like_TrmJ"/>
    <property type="match status" value="1"/>
</dbReference>
<proteinExistence type="inferred from homology"/>
<dbReference type="AlphaFoldDB" id="A0A1I3HC78"/>
<dbReference type="Gene3D" id="3.40.1280.10">
    <property type="match status" value="1"/>
</dbReference>
<evidence type="ECO:0000313" key="7">
    <source>
        <dbReference type="EMBL" id="SFI33251.1"/>
    </source>
</evidence>
<comment type="similarity">
    <text evidence="1">Belongs to the class IV-like SAM-binding methyltransferase superfamily. RNA methyltransferase TrmH family.</text>
</comment>
<comment type="function">
    <text evidence="5">Catalyzes the formation of 2'O-methylated cytidine (Cm32) or 2'O-methylated uridine (Um32) at position 32 in tRNA.</text>
</comment>
<accession>A0A1I3HC78</accession>
<dbReference type="InterPro" id="IPR004384">
    <property type="entry name" value="RNA_MeTrfase_TrmJ/LasT"/>
</dbReference>
<protein>
    <recommendedName>
        <fullName evidence="5">tRNA (cytidine/uridine-2'-O-)-methyltransferase TrmJ</fullName>
        <ecNumber evidence="5">2.1.1.200</ecNumber>
    </recommendedName>
    <alternativeName>
        <fullName evidence="5">tRNA (cytidine(32)/uridine(32)-2'-O)-methyltransferase</fullName>
    </alternativeName>
    <alternativeName>
        <fullName evidence="5">tRNA Cm32/Um32 methyltransferase</fullName>
    </alternativeName>
</protein>
<keyword evidence="2 5" id="KW-0489">Methyltransferase</keyword>